<keyword evidence="3" id="KW-1185">Reference proteome</keyword>
<protein>
    <recommendedName>
        <fullName evidence="4">PGG domain-containing protein</fullName>
    </recommendedName>
</protein>
<dbReference type="EMBL" id="JACBKZ010000013">
    <property type="protein sequence ID" value="KAF5936503.1"/>
    <property type="molecule type" value="Genomic_DNA"/>
</dbReference>
<dbReference type="PROSITE" id="PS50297">
    <property type="entry name" value="ANK_REP_REGION"/>
    <property type="match status" value="1"/>
</dbReference>
<comment type="caution">
    <text evidence="2">The sequence shown here is derived from an EMBL/GenBank/DDBJ whole genome shotgun (WGS) entry which is preliminary data.</text>
</comment>
<reference evidence="3" key="1">
    <citation type="journal article" date="2020" name="Nat. Commun.">
        <title>Genome assembly of wild tea tree DASZ reveals pedigree and selection history of tea varieties.</title>
        <authorList>
            <person name="Zhang W."/>
            <person name="Zhang Y."/>
            <person name="Qiu H."/>
            <person name="Guo Y."/>
            <person name="Wan H."/>
            <person name="Zhang X."/>
            <person name="Scossa F."/>
            <person name="Alseekh S."/>
            <person name="Zhang Q."/>
            <person name="Wang P."/>
            <person name="Xu L."/>
            <person name="Schmidt M.H."/>
            <person name="Jia X."/>
            <person name="Li D."/>
            <person name="Zhu A."/>
            <person name="Guo F."/>
            <person name="Chen W."/>
            <person name="Ni D."/>
            <person name="Usadel B."/>
            <person name="Fernie A.R."/>
            <person name="Wen W."/>
        </authorList>
    </citation>
    <scope>NUCLEOTIDE SEQUENCE [LARGE SCALE GENOMIC DNA]</scope>
    <source>
        <strain evidence="3">cv. G240</strain>
    </source>
</reference>
<evidence type="ECO:0000313" key="2">
    <source>
        <dbReference type="EMBL" id="KAF5936503.1"/>
    </source>
</evidence>
<dbReference type="Proteomes" id="UP000593564">
    <property type="component" value="Unassembled WGS sequence"/>
</dbReference>
<keyword evidence="1" id="KW-0040">ANK repeat</keyword>
<dbReference type="PANTHER" id="PTHR24128">
    <property type="entry name" value="HOMEOBOX PROTEIN WARIAI"/>
    <property type="match status" value="1"/>
</dbReference>
<dbReference type="SMART" id="SM00248">
    <property type="entry name" value="ANK"/>
    <property type="match status" value="3"/>
</dbReference>
<dbReference type="InterPro" id="IPR002110">
    <property type="entry name" value="Ankyrin_rpt"/>
</dbReference>
<reference evidence="2 3" key="2">
    <citation type="submission" date="2020-07" db="EMBL/GenBank/DDBJ databases">
        <title>Genome assembly of wild tea tree DASZ reveals pedigree and selection history of tea varieties.</title>
        <authorList>
            <person name="Zhang W."/>
        </authorList>
    </citation>
    <scope>NUCLEOTIDE SEQUENCE [LARGE SCALE GENOMIC DNA]</scope>
    <source>
        <strain evidence="3">cv. G240</strain>
        <tissue evidence="2">Leaf</tissue>
    </source>
</reference>
<dbReference type="Pfam" id="PF12796">
    <property type="entry name" value="Ank_2"/>
    <property type="match status" value="1"/>
</dbReference>
<evidence type="ECO:0008006" key="4">
    <source>
        <dbReference type="Google" id="ProtNLM"/>
    </source>
</evidence>
<dbReference type="InterPro" id="IPR036770">
    <property type="entry name" value="Ankyrin_rpt-contain_sf"/>
</dbReference>
<name>A0A7J7G6V9_CAMSI</name>
<evidence type="ECO:0000256" key="1">
    <source>
        <dbReference type="PROSITE-ProRule" id="PRU00023"/>
    </source>
</evidence>
<evidence type="ECO:0000313" key="3">
    <source>
        <dbReference type="Proteomes" id="UP000593564"/>
    </source>
</evidence>
<dbReference type="SUPFAM" id="SSF48403">
    <property type="entry name" value="Ankyrin repeat"/>
    <property type="match status" value="1"/>
</dbReference>
<dbReference type="AlphaFoldDB" id="A0A7J7G6V9"/>
<dbReference type="Gene3D" id="1.25.40.20">
    <property type="entry name" value="Ankyrin repeat-containing domain"/>
    <property type="match status" value="1"/>
</dbReference>
<proteinExistence type="predicted"/>
<feature type="repeat" description="ANK" evidence="1">
    <location>
        <begin position="104"/>
        <end position="126"/>
    </location>
</feature>
<dbReference type="PANTHER" id="PTHR24128:SF24">
    <property type="entry name" value="ANKYRIN REPEAT PROTEIN"/>
    <property type="match status" value="1"/>
</dbReference>
<dbReference type="PROSITE" id="PS50088">
    <property type="entry name" value="ANK_REPEAT"/>
    <property type="match status" value="1"/>
</dbReference>
<organism evidence="2 3">
    <name type="scientific">Camellia sinensis</name>
    <name type="common">Tea plant</name>
    <name type="synonym">Thea sinensis</name>
    <dbReference type="NCBI Taxonomy" id="4442"/>
    <lineage>
        <taxon>Eukaryota</taxon>
        <taxon>Viridiplantae</taxon>
        <taxon>Streptophyta</taxon>
        <taxon>Embryophyta</taxon>
        <taxon>Tracheophyta</taxon>
        <taxon>Spermatophyta</taxon>
        <taxon>Magnoliopsida</taxon>
        <taxon>eudicotyledons</taxon>
        <taxon>Gunneridae</taxon>
        <taxon>Pentapetalae</taxon>
        <taxon>asterids</taxon>
        <taxon>Ericales</taxon>
        <taxon>Theaceae</taxon>
        <taxon>Camellia</taxon>
    </lineage>
</organism>
<dbReference type="Pfam" id="PF00023">
    <property type="entry name" value="Ank"/>
    <property type="match status" value="1"/>
</dbReference>
<gene>
    <name evidence="2" type="ORF">HYC85_027632</name>
</gene>
<accession>A0A7J7G6V9</accession>
<sequence>MDERFIGAAQTGDVETLYNLIQGDPFVLDKIDEVPFVDTPLHVAISASQTHFAKEIASLKLSFVVNLNQYGYSPTHLASMVGQAEIVKELITIDPKLRLLMGREKTTPLHCAAMAGHTNVINLLLDGCPQ</sequence>